<proteinExistence type="predicted"/>
<sequence length="81" mass="9061">MPATTNWKTIAALHRERQREAVPADWLLPEKQLQGLKNTADGNGSKLIQSKAVQRSGLLTEKEIAITERYTAAKLLGKIHR</sequence>
<protein>
    <submittedName>
        <fullName evidence="1">General amidase</fullName>
    </submittedName>
</protein>
<gene>
    <name evidence="1" type="ORF">FMUND_3675</name>
</gene>
<dbReference type="EMBL" id="JAAOAN010000116">
    <property type="protein sequence ID" value="KAF5721343.1"/>
    <property type="molecule type" value="Genomic_DNA"/>
</dbReference>
<keyword evidence="2" id="KW-1185">Reference proteome</keyword>
<reference evidence="1 2" key="1">
    <citation type="submission" date="2020-05" db="EMBL/GenBank/DDBJ databases">
        <title>Identification and distribution of gene clusters putatively required for synthesis of sphingolipid metabolism inhibitors in phylogenetically diverse species of the filamentous fungus Fusarium.</title>
        <authorList>
            <person name="Kim H.-S."/>
            <person name="Busman M."/>
            <person name="Brown D.W."/>
            <person name="Divon H."/>
            <person name="Uhlig S."/>
            <person name="Proctor R.H."/>
        </authorList>
    </citation>
    <scope>NUCLEOTIDE SEQUENCE [LARGE SCALE GENOMIC DNA]</scope>
    <source>
        <strain evidence="1 2">NRRL 66235</strain>
    </source>
</reference>
<organism evidence="1 2">
    <name type="scientific">Fusarium mundagurra</name>
    <dbReference type="NCBI Taxonomy" id="1567541"/>
    <lineage>
        <taxon>Eukaryota</taxon>
        <taxon>Fungi</taxon>
        <taxon>Dikarya</taxon>
        <taxon>Ascomycota</taxon>
        <taxon>Pezizomycotina</taxon>
        <taxon>Sordariomycetes</taxon>
        <taxon>Hypocreomycetidae</taxon>
        <taxon>Hypocreales</taxon>
        <taxon>Nectriaceae</taxon>
        <taxon>Fusarium</taxon>
        <taxon>Fusarium fujikuroi species complex</taxon>
    </lineage>
</organism>
<dbReference type="OrthoDB" id="6428749at2759"/>
<name>A0A8H5YYL9_9HYPO</name>
<accession>A0A8H5YYL9</accession>
<dbReference type="AlphaFoldDB" id="A0A8H5YYL9"/>
<comment type="caution">
    <text evidence="1">The sequence shown here is derived from an EMBL/GenBank/DDBJ whole genome shotgun (WGS) entry which is preliminary data.</text>
</comment>
<dbReference type="Proteomes" id="UP000544331">
    <property type="component" value="Unassembled WGS sequence"/>
</dbReference>
<evidence type="ECO:0000313" key="1">
    <source>
        <dbReference type="EMBL" id="KAF5721343.1"/>
    </source>
</evidence>
<evidence type="ECO:0000313" key="2">
    <source>
        <dbReference type="Proteomes" id="UP000544331"/>
    </source>
</evidence>